<dbReference type="InterPro" id="IPR050190">
    <property type="entry name" value="UPF0213_domain"/>
</dbReference>
<reference evidence="4 5" key="1">
    <citation type="journal article" date="2014" name="Genome Announc.">
        <title>Draft genome sequences of eight enterohepatic helicobacter species isolated from both laboratory and wild rodents.</title>
        <authorList>
            <person name="Sheh A."/>
            <person name="Shen Z."/>
            <person name="Fox J.G."/>
        </authorList>
    </citation>
    <scope>NUCLEOTIDE SEQUENCE [LARGE SCALE GENOMIC DNA]</scope>
    <source>
        <strain evidence="4 5">MIT 97-6194</strain>
    </source>
</reference>
<dbReference type="Proteomes" id="UP000029714">
    <property type="component" value="Unassembled WGS sequence"/>
</dbReference>
<dbReference type="InterPro" id="IPR000305">
    <property type="entry name" value="GIY-YIG_endonuc"/>
</dbReference>
<reference evidence="3 6" key="4">
    <citation type="submission" date="2019-12" db="EMBL/GenBank/DDBJ databases">
        <title>Multi-Generational Helicobacter saguini Isolates.</title>
        <authorList>
            <person name="Mannion A."/>
            <person name="Shen Z."/>
            <person name="Fox J.G."/>
        </authorList>
    </citation>
    <scope>NUCLEOTIDE SEQUENCE [LARGE SCALE GENOMIC DNA]</scope>
    <source>
        <strain evidence="3">16-048</strain>
        <strain evidence="6">16-048 (F4)</strain>
    </source>
</reference>
<name>A0A347VPJ4_9HELI</name>
<dbReference type="Gene3D" id="3.40.1440.10">
    <property type="entry name" value="GIY-YIG endonuclease"/>
    <property type="match status" value="1"/>
</dbReference>
<evidence type="ECO:0000259" key="2">
    <source>
        <dbReference type="PROSITE" id="PS50164"/>
    </source>
</evidence>
<evidence type="ECO:0000313" key="5">
    <source>
        <dbReference type="Proteomes" id="UP000029714"/>
    </source>
</evidence>
<dbReference type="CDD" id="cd10448">
    <property type="entry name" value="GIY-YIG_unchar_3"/>
    <property type="match status" value="1"/>
</dbReference>
<dbReference type="PANTHER" id="PTHR34477:SF5">
    <property type="entry name" value="BSL5627 PROTEIN"/>
    <property type="match status" value="1"/>
</dbReference>
<comment type="caution">
    <text evidence="4">The sequence shown here is derived from an EMBL/GenBank/DDBJ whole genome shotgun (WGS) entry which is preliminary data.</text>
</comment>
<reference evidence="4" key="3">
    <citation type="submission" date="2018-04" db="EMBL/GenBank/DDBJ databases">
        <authorList>
            <person name="Sheh A."/>
            <person name="Shen Z."/>
            <person name="Mannion A.J."/>
            <person name="Fox J.G."/>
        </authorList>
    </citation>
    <scope>NUCLEOTIDE SEQUENCE</scope>
    <source>
        <strain evidence="4">MIT 97-6194</strain>
    </source>
</reference>
<feature type="domain" description="GIY-YIG" evidence="2">
    <location>
        <begin position="2"/>
        <end position="78"/>
    </location>
</feature>
<dbReference type="PROSITE" id="PS50164">
    <property type="entry name" value="GIY_YIG"/>
    <property type="match status" value="1"/>
</dbReference>
<dbReference type="Proteomes" id="UP000477070">
    <property type="component" value="Unassembled WGS sequence"/>
</dbReference>
<dbReference type="EMBL" id="QBIU01000002">
    <property type="protein sequence ID" value="MWV70533.1"/>
    <property type="molecule type" value="Genomic_DNA"/>
</dbReference>
<evidence type="ECO:0000313" key="3">
    <source>
        <dbReference type="EMBL" id="MWV70533.1"/>
    </source>
</evidence>
<dbReference type="EMBL" id="JRMP02000005">
    <property type="protein sequence ID" value="TLD94802.1"/>
    <property type="molecule type" value="Genomic_DNA"/>
</dbReference>
<reference evidence="4 5" key="2">
    <citation type="journal article" date="2016" name="Infect. Immun.">
        <title>Helicobacter saguini, a Novel Helicobacter Isolated from Cotton-Top Tamarins with Ulcerative Colitis, Has Proinflammatory Properties and Induces Typhlocolitis and Dysplasia in Gnotobiotic IL-10-/- Mice.</title>
        <authorList>
            <person name="Shen Z."/>
            <person name="Mannion A."/>
            <person name="Whary M.T."/>
            <person name="Muthupalani S."/>
            <person name="Sheh A."/>
            <person name="Feng Y."/>
            <person name="Gong G."/>
            <person name="Vandamme P."/>
            <person name="Holcombe H.R."/>
            <person name="Paster B.J."/>
            <person name="Fox J.G."/>
        </authorList>
    </citation>
    <scope>NUCLEOTIDE SEQUENCE [LARGE SCALE GENOMIC DNA]</scope>
    <source>
        <strain evidence="4 5">MIT 97-6194</strain>
    </source>
</reference>
<gene>
    <name evidence="3" type="ORF">DCO61_11155</name>
    <name evidence="4" type="ORF">LS64_004715</name>
</gene>
<sequence>MKKAYIYIITNKKNGTLYTGVTSDLIKRIYEHKNKIVKGFSSKYDLKNLVYYEMFENIESAIIREKQIKAGSRKKKLELINNFNPTWKDLYEDLL</sequence>
<dbReference type="Pfam" id="PF01541">
    <property type="entry name" value="GIY-YIG"/>
    <property type="match status" value="1"/>
</dbReference>
<evidence type="ECO:0000256" key="1">
    <source>
        <dbReference type="ARBA" id="ARBA00007435"/>
    </source>
</evidence>
<organism evidence="4 5">
    <name type="scientific">Helicobacter saguini</name>
    <dbReference type="NCBI Taxonomy" id="1548018"/>
    <lineage>
        <taxon>Bacteria</taxon>
        <taxon>Pseudomonadati</taxon>
        <taxon>Campylobacterota</taxon>
        <taxon>Epsilonproteobacteria</taxon>
        <taxon>Campylobacterales</taxon>
        <taxon>Helicobacteraceae</taxon>
        <taxon>Helicobacter</taxon>
    </lineage>
</organism>
<dbReference type="PANTHER" id="PTHR34477">
    <property type="entry name" value="UPF0213 PROTEIN YHBQ"/>
    <property type="match status" value="1"/>
</dbReference>
<proteinExistence type="inferred from homology"/>
<comment type="similarity">
    <text evidence="1">Belongs to the UPF0213 family.</text>
</comment>
<dbReference type="SMART" id="SM00465">
    <property type="entry name" value="GIYc"/>
    <property type="match status" value="1"/>
</dbReference>
<dbReference type="AlphaFoldDB" id="A0A347VPJ4"/>
<protein>
    <submittedName>
        <fullName evidence="4">GIY-YIG nuclease family protein</fullName>
    </submittedName>
</protein>
<accession>A0A347VPJ4</accession>
<dbReference type="OrthoDB" id="9807770at2"/>
<evidence type="ECO:0000313" key="6">
    <source>
        <dbReference type="Proteomes" id="UP000477070"/>
    </source>
</evidence>
<keyword evidence="5" id="KW-1185">Reference proteome</keyword>
<dbReference type="STRING" id="1548018.LS64_08455"/>
<dbReference type="RefSeq" id="WP_034572218.1">
    <property type="nucleotide sequence ID" value="NZ_JRMP02000005.1"/>
</dbReference>
<dbReference type="InterPro" id="IPR035901">
    <property type="entry name" value="GIY-YIG_endonuc_sf"/>
</dbReference>
<dbReference type="SUPFAM" id="SSF82771">
    <property type="entry name" value="GIY-YIG endonuclease"/>
    <property type="match status" value="1"/>
</dbReference>
<evidence type="ECO:0000313" key="4">
    <source>
        <dbReference type="EMBL" id="TLD94802.1"/>
    </source>
</evidence>